<keyword evidence="1" id="KW-1133">Transmembrane helix</keyword>
<name>A0A290Z5X8_9PSEU</name>
<dbReference type="Proteomes" id="UP000218505">
    <property type="component" value="Chromosome"/>
</dbReference>
<organism evidence="2 3">
    <name type="scientific">Actinosynnema pretiosum</name>
    <dbReference type="NCBI Taxonomy" id="42197"/>
    <lineage>
        <taxon>Bacteria</taxon>
        <taxon>Bacillati</taxon>
        <taxon>Actinomycetota</taxon>
        <taxon>Actinomycetes</taxon>
        <taxon>Pseudonocardiales</taxon>
        <taxon>Pseudonocardiaceae</taxon>
        <taxon>Actinosynnema</taxon>
    </lineage>
</organism>
<protein>
    <submittedName>
        <fullName evidence="2">Uncharacterized protein</fullName>
    </submittedName>
</protein>
<proteinExistence type="predicted"/>
<reference evidence="2" key="1">
    <citation type="submission" date="2017-09" db="EMBL/GenBank/DDBJ databases">
        <title>Complete Genome Sequence of ansamitocin-producing Bacterium Actinosynnema pretiosum X47.</title>
        <authorList>
            <person name="Cao G."/>
            <person name="Zong G."/>
            <person name="Zhong C."/>
            <person name="Fu J."/>
        </authorList>
    </citation>
    <scope>NUCLEOTIDE SEQUENCE [LARGE SCALE GENOMIC DNA]</scope>
    <source>
        <strain evidence="2">X47</strain>
    </source>
</reference>
<dbReference type="KEGG" id="apre:CNX65_14635"/>
<sequence length="109" mass="11528">MASMGLEVTARSNTTSVAGWMTPIGVDGWLSWWLVAGGWWLVAGGWWLVAGGWWLTAAGRWRAGGRGRSWGEGRWLVPGRGRGWGEGCWPVAGAGSWGCRPAVVVGGCG</sequence>
<dbReference type="EMBL" id="CP023445">
    <property type="protein sequence ID" value="ATE54375.1"/>
    <property type="molecule type" value="Genomic_DNA"/>
</dbReference>
<feature type="transmembrane region" description="Helical" evidence="1">
    <location>
        <begin position="30"/>
        <end position="56"/>
    </location>
</feature>
<accession>A0A290Z5X8</accession>
<evidence type="ECO:0000256" key="1">
    <source>
        <dbReference type="SAM" id="Phobius"/>
    </source>
</evidence>
<dbReference type="AlphaFoldDB" id="A0A290Z5X8"/>
<gene>
    <name evidence="2" type="ORF">CNX65_14635</name>
</gene>
<keyword evidence="1" id="KW-0472">Membrane</keyword>
<evidence type="ECO:0000313" key="3">
    <source>
        <dbReference type="Proteomes" id="UP000218505"/>
    </source>
</evidence>
<evidence type="ECO:0000313" key="2">
    <source>
        <dbReference type="EMBL" id="ATE54375.1"/>
    </source>
</evidence>
<keyword evidence="1" id="KW-0812">Transmembrane</keyword>
<keyword evidence="3" id="KW-1185">Reference proteome</keyword>